<dbReference type="SUPFAM" id="SSF56112">
    <property type="entry name" value="Protein kinase-like (PK-like)"/>
    <property type="match status" value="1"/>
</dbReference>
<sequence>MSSSSDAVIQTVEPEFIYGGDYFCCPIPGDAPNIKSAEFPTIEAIDGIKEEGECGYYQSSYAQEMMKSEGQFGHFTHISIPFSSSSPMKGAYICLDGRSWFSPPSHLIFTLTSSKGDKTSKKYEFPEFEGDHWYFLPVNLPDVVLCEISGKGRKREYFGIKSLVFIREETPEEIIVREVKEKIWSESQVVKPEFVQEGYRKSIPIPRDDPKLVDPLFSMVKCKDDSESKESEKYDQSSRAQGMLKGEDFVALSHLSIPFPSPSPMKGAYICVDEDSSPSLLFTFTDCDSKKTFKKYEFTRPKHLYEWHFLPIDLYNVVLCEIEGKGRWRWKNSRWFWIYSLVFLRGDDIPTSPLLTPVSVPSTRLANPDICIHAEFTVHHWQWWVWRGLLVLIDGIPFPCVLKKTLRIADEKVVRGCRKEFKVQLKLFNNPKCFHRIPRPLYILDLLDDNYKGVVSSFAKRWCVDDKYVSAKDDEDSDDSSLSDSDSSCSSDSASRQHSSSFDPMTLNPVKVAALCVGMIECLDDVFTAKPSLVHRDIKPDNFLVRVDPDSKKCTIVLADLGFVQIQDSISGSASSRRYYSSSLLSEESSIIGPLVYNSYQALCGIQTQSSDGYSLGIAILALFLCQIPFLQIPVLRGISDKTVFSDALMTLIEKNRTTKLKDSPLFKSLNHIDDGKFKAVYSCLNDVFTGLTRKDDDKRMSVHQAREKVQSIKALLPMLGEGFECPSIEDIVHEQRRQYGGSVGTIEGVPGLDGGGEL</sequence>
<protein>
    <recommendedName>
        <fullName evidence="2">Protein kinase domain-containing protein</fullName>
    </recommendedName>
</protein>
<dbReference type="PANTHER" id="PTHR44167:SF30">
    <property type="entry name" value="PHOSPHORYLASE KINASE"/>
    <property type="match status" value="1"/>
</dbReference>
<accession>A0ABQ5K4F7</accession>
<evidence type="ECO:0000313" key="4">
    <source>
        <dbReference type="Proteomes" id="UP001057375"/>
    </source>
</evidence>
<dbReference type="InterPro" id="IPR011009">
    <property type="entry name" value="Kinase-like_dom_sf"/>
</dbReference>
<dbReference type="InterPro" id="IPR008271">
    <property type="entry name" value="Ser/Thr_kinase_AS"/>
</dbReference>
<organism evidence="3 4">
    <name type="scientific">Aduncisulcus paluster</name>
    <dbReference type="NCBI Taxonomy" id="2918883"/>
    <lineage>
        <taxon>Eukaryota</taxon>
        <taxon>Metamonada</taxon>
        <taxon>Carpediemonas-like organisms</taxon>
        <taxon>Aduncisulcus</taxon>
    </lineage>
</organism>
<evidence type="ECO:0000313" key="3">
    <source>
        <dbReference type="EMBL" id="GKT23657.1"/>
    </source>
</evidence>
<dbReference type="InterPro" id="IPR000719">
    <property type="entry name" value="Prot_kinase_dom"/>
</dbReference>
<dbReference type="Proteomes" id="UP001057375">
    <property type="component" value="Unassembled WGS sequence"/>
</dbReference>
<feature type="compositionally biased region" description="Low complexity" evidence="1">
    <location>
        <begin position="482"/>
        <end position="501"/>
    </location>
</feature>
<keyword evidence="4" id="KW-1185">Reference proteome</keyword>
<feature type="domain" description="Protein kinase" evidence="2">
    <location>
        <begin position="387"/>
        <end position="720"/>
    </location>
</feature>
<feature type="region of interest" description="Disordered" evidence="1">
    <location>
        <begin position="471"/>
        <end position="501"/>
    </location>
</feature>
<proteinExistence type="predicted"/>
<evidence type="ECO:0000259" key="2">
    <source>
        <dbReference type="PROSITE" id="PS50011"/>
    </source>
</evidence>
<dbReference type="PROSITE" id="PS00108">
    <property type="entry name" value="PROTEIN_KINASE_ST"/>
    <property type="match status" value="1"/>
</dbReference>
<dbReference type="EMBL" id="BQXS01012478">
    <property type="protein sequence ID" value="GKT23657.1"/>
    <property type="molecule type" value="Genomic_DNA"/>
</dbReference>
<dbReference type="PANTHER" id="PTHR44167">
    <property type="entry name" value="OVARIAN-SPECIFIC SERINE/THREONINE-PROTEIN KINASE LOK-RELATED"/>
    <property type="match status" value="1"/>
</dbReference>
<evidence type="ECO:0000256" key="1">
    <source>
        <dbReference type="SAM" id="MobiDB-lite"/>
    </source>
</evidence>
<dbReference type="SMART" id="SM00220">
    <property type="entry name" value="S_TKc"/>
    <property type="match status" value="1"/>
</dbReference>
<dbReference type="Gene3D" id="1.10.510.10">
    <property type="entry name" value="Transferase(Phosphotransferase) domain 1"/>
    <property type="match status" value="1"/>
</dbReference>
<reference evidence="3" key="1">
    <citation type="submission" date="2022-03" db="EMBL/GenBank/DDBJ databases">
        <title>Draft genome sequence of Aduncisulcus paluster, a free-living microaerophilic Fornicata.</title>
        <authorList>
            <person name="Yuyama I."/>
            <person name="Kume K."/>
            <person name="Tamura T."/>
            <person name="Inagaki Y."/>
            <person name="Hashimoto T."/>
        </authorList>
    </citation>
    <scope>NUCLEOTIDE SEQUENCE</scope>
    <source>
        <strain evidence="3">NY0171</strain>
    </source>
</reference>
<name>A0ABQ5K4F7_9EUKA</name>
<comment type="caution">
    <text evidence="3">The sequence shown here is derived from an EMBL/GenBank/DDBJ whole genome shotgun (WGS) entry which is preliminary data.</text>
</comment>
<dbReference type="PROSITE" id="PS50011">
    <property type="entry name" value="PROTEIN_KINASE_DOM"/>
    <property type="match status" value="1"/>
</dbReference>
<gene>
    <name evidence="3" type="ORF">ADUPG1_012493</name>
</gene>